<keyword evidence="3" id="KW-0238">DNA-binding</keyword>
<dbReference type="Gene3D" id="2.20.25.80">
    <property type="entry name" value="WRKY domain"/>
    <property type="match status" value="1"/>
</dbReference>
<comment type="subcellular location">
    <subcellularLocation>
        <location evidence="1">Nucleus</location>
    </subcellularLocation>
</comment>
<reference evidence="7" key="1">
    <citation type="submission" date="2019-03" db="EMBL/GenBank/DDBJ databases">
        <title>WGS assembly of Setaria viridis.</title>
        <authorList>
            <person name="Huang P."/>
            <person name="Jenkins J."/>
            <person name="Grimwood J."/>
            <person name="Barry K."/>
            <person name="Healey A."/>
            <person name="Mamidi S."/>
            <person name="Sreedasyam A."/>
            <person name="Shu S."/>
            <person name="Feldman M."/>
            <person name="Wu J."/>
            <person name="Yu Y."/>
            <person name="Chen C."/>
            <person name="Johnson J."/>
            <person name="Rokhsar D."/>
            <person name="Baxter I."/>
            <person name="Schmutz J."/>
            <person name="Brutnell T."/>
            <person name="Kellogg E."/>
        </authorList>
    </citation>
    <scope>NUCLEOTIDE SEQUENCE [LARGE SCALE GENOMIC DNA]</scope>
</reference>
<dbReference type="GO" id="GO:0043565">
    <property type="term" value="F:sequence-specific DNA binding"/>
    <property type="evidence" value="ECO:0007669"/>
    <property type="project" value="InterPro"/>
</dbReference>
<dbReference type="Proteomes" id="UP000298652">
    <property type="component" value="Chromosome 8"/>
</dbReference>
<evidence type="ECO:0000313" key="8">
    <source>
        <dbReference type="Proteomes" id="UP000298652"/>
    </source>
</evidence>
<sequence length="314" mass="35085">MAYVSDRDGAMREVVQAYELIKSHQPHFQFCDKEQGLETVNLAQSLLNEALRALHLALSVLNHETSTAGGGAEGSSRSHMLHLFSRSYAAGDVGAIMSQQRRSKRRRSNEETSQVILTDAPHDDGYIWRKYGEKKINGTHFTRNYFRCSYKYDRGCQATKQIQQQSSNDLPIFQVTYNSEHTCNCTTAANKYIKIDVPRPHLSSCNPNGMISPMADAMIDQNQGVLPPLVEVSTVFFDSTSCQETSHLSRPYTLSLDHVGNHLTSTDDGAGDYNCGTIDAYIDLAQMVLPQEPLEDNPFSDAELDLLCNSLMYN</sequence>
<protein>
    <recommendedName>
        <fullName evidence="6">WRKY domain-containing protein</fullName>
    </recommendedName>
</protein>
<evidence type="ECO:0000259" key="6">
    <source>
        <dbReference type="PROSITE" id="PS50811"/>
    </source>
</evidence>
<dbReference type="EMBL" id="CM016559">
    <property type="protein sequence ID" value="TKW00334.1"/>
    <property type="molecule type" value="Genomic_DNA"/>
</dbReference>
<dbReference type="Gramene" id="TKW00334">
    <property type="protein sequence ID" value="TKW00334"/>
    <property type="gene ID" value="SEVIR_8G101700v2"/>
</dbReference>
<dbReference type="OMA" id="DAMIDQN"/>
<evidence type="ECO:0000256" key="4">
    <source>
        <dbReference type="ARBA" id="ARBA00023163"/>
    </source>
</evidence>
<dbReference type="GO" id="GO:0003700">
    <property type="term" value="F:DNA-binding transcription factor activity"/>
    <property type="evidence" value="ECO:0007669"/>
    <property type="project" value="InterPro"/>
</dbReference>
<organism evidence="7 8">
    <name type="scientific">Setaria viridis</name>
    <name type="common">Green bristlegrass</name>
    <name type="synonym">Setaria italica subsp. viridis</name>
    <dbReference type="NCBI Taxonomy" id="4556"/>
    <lineage>
        <taxon>Eukaryota</taxon>
        <taxon>Viridiplantae</taxon>
        <taxon>Streptophyta</taxon>
        <taxon>Embryophyta</taxon>
        <taxon>Tracheophyta</taxon>
        <taxon>Spermatophyta</taxon>
        <taxon>Magnoliopsida</taxon>
        <taxon>Liliopsida</taxon>
        <taxon>Poales</taxon>
        <taxon>Poaceae</taxon>
        <taxon>PACMAD clade</taxon>
        <taxon>Panicoideae</taxon>
        <taxon>Panicodae</taxon>
        <taxon>Paniceae</taxon>
        <taxon>Cenchrinae</taxon>
        <taxon>Setaria</taxon>
    </lineage>
</organism>
<evidence type="ECO:0000256" key="2">
    <source>
        <dbReference type="ARBA" id="ARBA00023015"/>
    </source>
</evidence>
<evidence type="ECO:0000256" key="1">
    <source>
        <dbReference type="ARBA" id="ARBA00004123"/>
    </source>
</evidence>
<dbReference type="PANTHER" id="PTHR31282">
    <property type="entry name" value="WRKY TRANSCRIPTION FACTOR 21-RELATED"/>
    <property type="match status" value="1"/>
</dbReference>
<proteinExistence type="predicted"/>
<evidence type="ECO:0000313" key="7">
    <source>
        <dbReference type="EMBL" id="TKW00334.1"/>
    </source>
</evidence>
<feature type="domain" description="WRKY" evidence="6">
    <location>
        <begin position="123"/>
        <end position="186"/>
    </location>
</feature>
<name>A0A4U6TGY6_SETVI</name>
<dbReference type="InterPro" id="IPR003657">
    <property type="entry name" value="WRKY_dom"/>
</dbReference>
<dbReference type="SMART" id="SM00774">
    <property type="entry name" value="WRKY"/>
    <property type="match status" value="1"/>
</dbReference>
<dbReference type="SUPFAM" id="SSF118290">
    <property type="entry name" value="WRKY DNA-binding domain"/>
    <property type="match status" value="1"/>
</dbReference>
<keyword evidence="5" id="KW-0539">Nucleus</keyword>
<dbReference type="GO" id="GO:0005634">
    <property type="term" value="C:nucleus"/>
    <property type="evidence" value="ECO:0007669"/>
    <property type="project" value="UniProtKB-SubCell"/>
</dbReference>
<evidence type="ECO:0000256" key="5">
    <source>
        <dbReference type="ARBA" id="ARBA00023242"/>
    </source>
</evidence>
<keyword evidence="8" id="KW-1185">Reference proteome</keyword>
<keyword evidence="4" id="KW-0804">Transcription</keyword>
<dbReference type="PROSITE" id="PS50811">
    <property type="entry name" value="WRKY"/>
    <property type="match status" value="1"/>
</dbReference>
<keyword evidence="2" id="KW-0805">Transcription regulation</keyword>
<gene>
    <name evidence="7" type="ORF">SEVIR_8G101700v2</name>
</gene>
<dbReference type="Pfam" id="PF03106">
    <property type="entry name" value="WRKY"/>
    <property type="match status" value="1"/>
</dbReference>
<dbReference type="InterPro" id="IPR036576">
    <property type="entry name" value="WRKY_dom_sf"/>
</dbReference>
<evidence type="ECO:0000256" key="3">
    <source>
        <dbReference type="ARBA" id="ARBA00023125"/>
    </source>
</evidence>
<dbReference type="AlphaFoldDB" id="A0A4U6TGY6"/>
<accession>A0A4U6TGY6</accession>
<dbReference type="InterPro" id="IPR044810">
    <property type="entry name" value="WRKY_plant"/>
</dbReference>